<dbReference type="InterPro" id="IPR050422">
    <property type="entry name" value="X-Pro_aminopeptidase_P"/>
</dbReference>
<evidence type="ECO:0000256" key="5">
    <source>
        <dbReference type="ARBA" id="ARBA00023211"/>
    </source>
</evidence>
<dbReference type="InterPro" id="IPR000587">
    <property type="entry name" value="Creatinase_N"/>
</dbReference>
<name>A0A9P7BGB0_9ASCO</name>
<accession>A0A9P7BGB0</accession>
<sequence>MKEEKIQLLDSPDYKTSCISTIKSFLGLEEYTESNEDIKSMNLKIFKQFNSSKRLGKLRLLMKLNNISTYIIPSEDEHQSEYTSIKDQRREFISGFTGSSGIAIVTLNKAVLSTDSRYFLQAEEQLDSNWILLKQGVKGYPNWIDWMINETIYEMNKFKNFGNISVDPRLISWDLGDKLKFKCYENNIKFLTDLEFNLIDKIRDNLPKNLNNKLILFPFKYNGELTKFKIKRLREIMKFEKCFVYISNMLDSISWLLNLRGNDIIFNPVFFCYTIIYHDKIIIYLDKKKLNNEIIEYLNDLNIIIKSYNEIWDDLPAITNNNNNNNNNNKTNNYNKICLELNSSYSIYINIPSIYEIKFRSILTELKGIKNEIEIKNLKESQKIDSLAIIRLLSWFNNKNNKELLTELDIVDKLYEFRKQSLKFKGLSFQTIVATGSNSAIVHYEPNLNNFKEIEMNNILLIDSGGQYFEGTTDITRTIYTFKDKNVNKEIKKSYSLVLNGHLNIAMLKFKFGTSSYYIDSLGRKPLLKYGMNYGHGTGHGIDNYICVHAGPCGLSPSETSYNYKPLEIGNFISDEPGYYKDGEYGIRIESDLLVIKDEDEDGEDNLKFDYLTLVPFCKELIDTKYLTIEQINWINKYHENVYQNLKSDLENVKDFEAIKWLREATLPI</sequence>
<dbReference type="OrthoDB" id="9995434at2759"/>
<reference evidence="9" key="1">
    <citation type="submission" date="2020-11" db="EMBL/GenBank/DDBJ databases">
        <title>Kefir isolates.</title>
        <authorList>
            <person name="Marcisauskas S."/>
            <person name="Kim Y."/>
            <person name="Blasche S."/>
        </authorList>
    </citation>
    <scope>NUCLEOTIDE SEQUENCE</scope>
    <source>
        <strain evidence="9">Olga-1</strain>
    </source>
</reference>
<dbReference type="AlphaFoldDB" id="A0A9P7BGB0"/>
<organism evidence="9 10">
    <name type="scientific">Pichia californica</name>
    <dbReference type="NCBI Taxonomy" id="460514"/>
    <lineage>
        <taxon>Eukaryota</taxon>
        <taxon>Fungi</taxon>
        <taxon>Dikarya</taxon>
        <taxon>Ascomycota</taxon>
        <taxon>Saccharomycotina</taxon>
        <taxon>Pichiomycetes</taxon>
        <taxon>Pichiales</taxon>
        <taxon>Pichiaceae</taxon>
        <taxon>Pichia</taxon>
    </lineage>
</organism>
<keyword evidence="10" id="KW-1185">Reference proteome</keyword>
<comment type="caution">
    <text evidence="9">The sequence shown here is derived from an EMBL/GenBank/DDBJ whole genome shotgun (WGS) entry which is preliminary data.</text>
</comment>
<comment type="similarity">
    <text evidence="2">Belongs to the peptidase M24B family.</text>
</comment>
<evidence type="ECO:0000256" key="4">
    <source>
        <dbReference type="ARBA" id="ARBA00022801"/>
    </source>
</evidence>
<keyword evidence="3" id="KW-0479">Metal-binding</keyword>
<proteinExistence type="inferred from homology"/>
<dbReference type="Pfam" id="PF16188">
    <property type="entry name" value="Peptidase_M24_C"/>
    <property type="match status" value="1"/>
</dbReference>
<feature type="domain" description="Creatinase N-terminal" evidence="7">
    <location>
        <begin position="54"/>
        <end position="187"/>
    </location>
</feature>
<evidence type="ECO:0000259" key="8">
    <source>
        <dbReference type="Pfam" id="PF16188"/>
    </source>
</evidence>
<dbReference type="GO" id="GO:0016787">
    <property type="term" value="F:hydrolase activity"/>
    <property type="evidence" value="ECO:0007669"/>
    <property type="project" value="UniProtKB-KW"/>
</dbReference>
<evidence type="ECO:0000256" key="1">
    <source>
        <dbReference type="ARBA" id="ARBA00001936"/>
    </source>
</evidence>
<dbReference type="SUPFAM" id="SSF55920">
    <property type="entry name" value="Creatinase/aminopeptidase"/>
    <property type="match status" value="1"/>
</dbReference>
<evidence type="ECO:0000256" key="3">
    <source>
        <dbReference type="ARBA" id="ARBA00022723"/>
    </source>
</evidence>
<evidence type="ECO:0008006" key="11">
    <source>
        <dbReference type="Google" id="ProtNLM"/>
    </source>
</evidence>
<evidence type="ECO:0000313" key="9">
    <source>
        <dbReference type="EMBL" id="KAG0688985.1"/>
    </source>
</evidence>
<dbReference type="PANTHER" id="PTHR43763">
    <property type="entry name" value="XAA-PRO AMINOPEPTIDASE 1"/>
    <property type="match status" value="1"/>
</dbReference>
<evidence type="ECO:0000313" key="10">
    <source>
        <dbReference type="Proteomes" id="UP000697127"/>
    </source>
</evidence>
<dbReference type="PANTHER" id="PTHR43763:SF6">
    <property type="entry name" value="XAA-PRO AMINOPEPTIDASE 1"/>
    <property type="match status" value="1"/>
</dbReference>
<comment type="cofactor">
    <cofactor evidence="1">
        <name>Mn(2+)</name>
        <dbReference type="ChEBI" id="CHEBI:29035"/>
    </cofactor>
</comment>
<dbReference type="InterPro" id="IPR036005">
    <property type="entry name" value="Creatinase/aminopeptidase-like"/>
</dbReference>
<dbReference type="EMBL" id="PUHW01000109">
    <property type="protein sequence ID" value="KAG0688985.1"/>
    <property type="molecule type" value="Genomic_DNA"/>
</dbReference>
<dbReference type="Pfam" id="PF16189">
    <property type="entry name" value="Creatinase_N_2"/>
    <property type="match status" value="1"/>
</dbReference>
<dbReference type="Pfam" id="PF01321">
    <property type="entry name" value="Creatinase_N"/>
    <property type="match status" value="1"/>
</dbReference>
<dbReference type="FunFam" id="3.90.230.10:FF:000007">
    <property type="entry name" value="Xaa-Pro aminopeptidase P"/>
    <property type="match status" value="1"/>
</dbReference>
<dbReference type="Gene3D" id="3.40.350.10">
    <property type="entry name" value="Creatinase/prolidase N-terminal domain"/>
    <property type="match status" value="2"/>
</dbReference>
<gene>
    <name evidence="9" type="ORF">C6P40_000268</name>
</gene>
<evidence type="ECO:0000259" key="7">
    <source>
        <dbReference type="Pfam" id="PF01321"/>
    </source>
</evidence>
<dbReference type="GO" id="GO:0005737">
    <property type="term" value="C:cytoplasm"/>
    <property type="evidence" value="ECO:0007669"/>
    <property type="project" value="UniProtKB-ARBA"/>
</dbReference>
<dbReference type="SUPFAM" id="SSF53092">
    <property type="entry name" value="Creatinase/prolidase N-terminal domain"/>
    <property type="match status" value="1"/>
</dbReference>
<protein>
    <recommendedName>
        <fullName evidence="11">Xaa-Pro aminopeptidase</fullName>
    </recommendedName>
</protein>
<keyword evidence="4" id="KW-0378">Hydrolase</keyword>
<dbReference type="FunFam" id="3.40.350.10:FF:000003">
    <property type="entry name" value="Xaa-pro aminopeptidase P"/>
    <property type="match status" value="1"/>
</dbReference>
<keyword evidence="5" id="KW-0464">Manganese</keyword>
<dbReference type="InterPro" id="IPR032416">
    <property type="entry name" value="Peptidase_M24_C"/>
</dbReference>
<dbReference type="GO" id="GO:0046872">
    <property type="term" value="F:metal ion binding"/>
    <property type="evidence" value="ECO:0007669"/>
    <property type="project" value="UniProtKB-KW"/>
</dbReference>
<dbReference type="InterPro" id="IPR029149">
    <property type="entry name" value="Creatin/AminoP/Spt16_N"/>
</dbReference>
<dbReference type="Pfam" id="PF00557">
    <property type="entry name" value="Peptidase_M24"/>
    <property type="match status" value="1"/>
</dbReference>
<feature type="domain" description="Peptidase M24 C-terminal" evidence="8">
    <location>
        <begin position="607"/>
        <end position="669"/>
    </location>
</feature>
<dbReference type="InterPro" id="IPR000994">
    <property type="entry name" value="Pept_M24"/>
</dbReference>
<evidence type="ECO:0000256" key="2">
    <source>
        <dbReference type="ARBA" id="ARBA00008766"/>
    </source>
</evidence>
<dbReference type="Gene3D" id="3.90.230.10">
    <property type="entry name" value="Creatinase/methionine aminopeptidase superfamily"/>
    <property type="match status" value="1"/>
</dbReference>
<dbReference type="Proteomes" id="UP000697127">
    <property type="component" value="Unassembled WGS sequence"/>
</dbReference>
<evidence type="ECO:0000259" key="6">
    <source>
        <dbReference type="Pfam" id="PF00557"/>
    </source>
</evidence>
<feature type="domain" description="Peptidase M24" evidence="6">
    <location>
        <begin position="377"/>
        <end position="595"/>
    </location>
</feature>